<reference evidence="1 2" key="1">
    <citation type="submission" date="2023-04" db="EMBL/GenBank/DDBJ databases">
        <title>Forest soil microbial communities from Buena Vista Peninsula, Colon Province, Panama.</title>
        <authorList>
            <person name="Bouskill N."/>
        </authorList>
    </citation>
    <scope>NUCLEOTIDE SEQUENCE [LARGE SCALE GENOMIC DNA]</scope>
    <source>
        <strain evidence="1 2">AC80</strain>
    </source>
</reference>
<gene>
    <name evidence="1" type="ORF">M2272_005872</name>
</gene>
<dbReference type="EMBL" id="JARXVE010000016">
    <property type="protein sequence ID" value="MDH6199204.1"/>
    <property type="molecule type" value="Genomic_DNA"/>
</dbReference>
<dbReference type="Proteomes" id="UP001160130">
    <property type="component" value="Unassembled WGS sequence"/>
</dbReference>
<evidence type="ECO:0000313" key="2">
    <source>
        <dbReference type="Proteomes" id="UP001160130"/>
    </source>
</evidence>
<comment type="caution">
    <text evidence="1">The sequence shown here is derived from an EMBL/GenBank/DDBJ whole genome shotgun (WGS) entry which is preliminary data.</text>
</comment>
<name>A0ABT6L8H3_9MYCO</name>
<proteinExistence type="predicted"/>
<protein>
    <submittedName>
        <fullName evidence="1">Uncharacterized protein</fullName>
    </submittedName>
</protein>
<organism evidence="1 2">
    <name type="scientific">Mycolicibacterium frederiksbergense</name>
    <dbReference type="NCBI Taxonomy" id="117567"/>
    <lineage>
        <taxon>Bacteria</taxon>
        <taxon>Bacillati</taxon>
        <taxon>Actinomycetota</taxon>
        <taxon>Actinomycetes</taxon>
        <taxon>Mycobacteriales</taxon>
        <taxon>Mycobacteriaceae</taxon>
        <taxon>Mycolicibacterium</taxon>
    </lineage>
</organism>
<accession>A0ABT6L8H3</accession>
<keyword evidence="2" id="KW-1185">Reference proteome</keyword>
<evidence type="ECO:0000313" key="1">
    <source>
        <dbReference type="EMBL" id="MDH6199204.1"/>
    </source>
</evidence>
<sequence length="56" mass="6332">MSTFSPPRTIAERITDALAAVRALRAQGNPDHVTKATNWLDSLLDRYPRRENGQPR</sequence>